<dbReference type="InterPro" id="IPR005844">
    <property type="entry name" value="A-D-PHexomutase_a/b/a-I"/>
</dbReference>
<keyword evidence="12" id="KW-1185">Reference proteome</keyword>
<dbReference type="InterPro" id="IPR050060">
    <property type="entry name" value="Phosphoglucosamine_mutase"/>
</dbReference>
<dbReference type="PANTHER" id="PTHR42946">
    <property type="entry name" value="PHOSPHOHEXOSE MUTASE"/>
    <property type="match status" value="1"/>
</dbReference>
<evidence type="ECO:0000313" key="12">
    <source>
        <dbReference type="Proteomes" id="UP000753724"/>
    </source>
</evidence>
<keyword evidence="6" id="KW-0413">Isomerase</keyword>
<evidence type="ECO:0000256" key="4">
    <source>
        <dbReference type="ARBA" id="ARBA00022723"/>
    </source>
</evidence>
<dbReference type="CDD" id="cd03088">
    <property type="entry name" value="ManB"/>
    <property type="match status" value="1"/>
</dbReference>
<dbReference type="Pfam" id="PF02880">
    <property type="entry name" value="PGM_PMM_III"/>
    <property type="match status" value="1"/>
</dbReference>
<dbReference type="EMBL" id="JAAAPO010000002">
    <property type="protein sequence ID" value="NBC36198.1"/>
    <property type="molecule type" value="Genomic_DNA"/>
</dbReference>
<evidence type="ECO:0000256" key="2">
    <source>
        <dbReference type="ARBA" id="ARBA00010231"/>
    </source>
</evidence>
<dbReference type="InterPro" id="IPR005846">
    <property type="entry name" value="A-D-PHexomutase_a/b/a-III"/>
</dbReference>
<dbReference type="SUPFAM" id="SSF53738">
    <property type="entry name" value="Phosphoglucomutase, first 3 domains"/>
    <property type="match status" value="3"/>
</dbReference>
<dbReference type="Pfam" id="PF02878">
    <property type="entry name" value="PGM_PMM_I"/>
    <property type="match status" value="1"/>
</dbReference>
<evidence type="ECO:0000259" key="9">
    <source>
        <dbReference type="Pfam" id="PF02879"/>
    </source>
</evidence>
<reference evidence="12" key="1">
    <citation type="submission" date="2020-01" db="EMBL/GenBank/DDBJ databases">
        <title>Sphingomonas sp. strain CSW-10.</title>
        <authorList>
            <person name="Chen W.-M."/>
        </authorList>
    </citation>
    <scope>NUCLEOTIDE SEQUENCE [LARGE SCALE GENOMIC DNA]</scope>
    <source>
        <strain evidence="12">FSY-8</strain>
    </source>
</reference>
<dbReference type="Gene3D" id="3.40.120.10">
    <property type="entry name" value="Alpha-D-Glucose-1,6-Bisphosphate, subunit A, domain 3"/>
    <property type="match status" value="3"/>
</dbReference>
<accession>A0ABW9XCF8</accession>
<gene>
    <name evidence="11" type="ORF">GTZ99_06455</name>
</gene>
<protein>
    <submittedName>
        <fullName evidence="11">Phosphomannomutase</fullName>
    </submittedName>
</protein>
<comment type="cofactor">
    <cofactor evidence="1">
        <name>Mg(2+)</name>
        <dbReference type="ChEBI" id="CHEBI:18420"/>
    </cofactor>
</comment>
<keyword evidence="5" id="KW-0460">Magnesium</keyword>
<evidence type="ECO:0000256" key="6">
    <source>
        <dbReference type="ARBA" id="ARBA00023235"/>
    </source>
</evidence>
<keyword evidence="4" id="KW-0479">Metal-binding</keyword>
<feature type="domain" description="Alpha-D-phosphohexomutase C-terminal" evidence="7">
    <location>
        <begin position="442"/>
        <end position="491"/>
    </location>
</feature>
<evidence type="ECO:0000256" key="1">
    <source>
        <dbReference type="ARBA" id="ARBA00001946"/>
    </source>
</evidence>
<dbReference type="PANTHER" id="PTHR42946:SF1">
    <property type="entry name" value="PHOSPHOGLUCOMUTASE (ALPHA-D-GLUCOSE-1,6-BISPHOSPHATE-DEPENDENT)"/>
    <property type="match status" value="1"/>
</dbReference>
<evidence type="ECO:0000259" key="10">
    <source>
        <dbReference type="Pfam" id="PF02880"/>
    </source>
</evidence>
<dbReference type="Pfam" id="PF00408">
    <property type="entry name" value="PGM_PMM_IV"/>
    <property type="match status" value="1"/>
</dbReference>
<dbReference type="Gene3D" id="3.30.310.50">
    <property type="entry name" value="Alpha-D-phosphohexomutase, C-terminal domain"/>
    <property type="match status" value="1"/>
</dbReference>
<organism evidence="11 12">
    <name type="scientific">Novosphingobium ovatum</name>
    <dbReference type="NCBI Taxonomy" id="1908523"/>
    <lineage>
        <taxon>Bacteria</taxon>
        <taxon>Pseudomonadati</taxon>
        <taxon>Pseudomonadota</taxon>
        <taxon>Alphaproteobacteria</taxon>
        <taxon>Sphingomonadales</taxon>
        <taxon>Sphingomonadaceae</taxon>
        <taxon>Novosphingobium</taxon>
    </lineage>
</organism>
<comment type="similarity">
    <text evidence="2">Belongs to the phosphohexose mutase family.</text>
</comment>
<dbReference type="Proteomes" id="UP000753724">
    <property type="component" value="Unassembled WGS sequence"/>
</dbReference>
<feature type="domain" description="Alpha-D-phosphohexomutase alpha/beta/alpha" evidence="8">
    <location>
        <begin position="23"/>
        <end position="141"/>
    </location>
</feature>
<sequence>MTETVCASTDLTVDVLMTQSGVAFGTSGARGEVVAMTDRVCYGYTQGFLSYLHEIGEYANGPVALAGDLRPSSPRILAACAQAIRDMGGEVVFCGYVPTPALALYAFGAGIPCLMVTGSHIPDDRNGIKFYRPAGEVLKSDEAGMKRQSVTLAPEAFDAHGMLASPAPLPPVTDVETAYVARYVDAFGADALSGMTVGVYQHSAVGRDVVTRIVAALGAQAVPLGRSEKFIPVDTEAVRPEDITLAREWAAQHGFDAIVSTDGDSDRPLLADANGEWLRGDVLGVLCARAIGAGTVVTPVSSNTVLELSGAFAHCARTRIGSPFVIDAMNAALAAGQTGVCGYEANGGFLLASDFALKAGTISALPTRDAVLPAVAVMAAARAKGMGVGELLNELPPRVTYSDRIQNFATARSEAIFAALLEGDAAAQLARLDGYFGGIAGVVVGVDLTDGIRMTTAEGKVLHLRRSGNAPELRCYSEADDAQTAAAINAAALAVVLDKLAV</sequence>
<evidence type="ECO:0000259" key="7">
    <source>
        <dbReference type="Pfam" id="PF00408"/>
    </source>
</evidence>
<dbReference type="SUPFAM" id="SSF55957">
    <property type="entry name" value="Phosphoglucomutase, C-terminal domain"/>
    <property type="match status" value="1"/>
</dbReference>
<dbReference type="InterPro" id="IPR005845">
    <property type="entry name" value="A-D-PHexomutase_a/b/a-II"/>
</dbReference>
<dbReference type="Pfam" id="PF02879">
    <property type="entry name" value="PGM_PMM_II"/>
    <property type="match status" value="1"/>
</dbReference>
<dbReference type="InterPro" id="IPR016055">
    <property type="entry name" value="A-D-PHexomutase_a/b/a-I/II/III"/>
</dbReference>
<evidence type="ECO:0000256" key="5">
    <source>
        <dbReference type="ARBA" id="ARBA00022842"/>
    </source>
</evidence>
<feature type="domain" description="Alpha-D-phosphohexomutase alpha/beta/alpha" evidence="10">
    <location>
        <begin position="280"/>
        <end position="398"/>
    </location>
</feature>
<dbReference type="InterPro" id="IPR036900">
    <property type="entry name" value="A-D-PHexomutase_C_sf"/>
</dbReference>
<feature type="domain" description="Alpha-D-phosphohexomutase alpha/beta/alpha" evidence="9">
    <location>
        <begin position="178"/>
        <end position="275"/>
    </location>
</feature>
<evidence type="ECO:0000313" key="11">
    <source>
        <dbReference type="EMBL" id="NBC36198.1"/>
    </source>
</evidence>
<keyword evidence="3" id="KW-0597">Phosphoprotein</keyword>
<evidence type="ECO:0000256" key="3">
    <source>
        <dbReference type="ARBA" id="ARBA00022553"/>
    </source>
</evidence>
<dbReference type="RefSeq" id="WP_161717435.1">
    <property type="nucleotide sequence ID" value="NZ_JAAAPO010000002.1"/>
</dbReference>
<proteinExistence type="inferred from homology"/>
<evidence type="ECO:0000259" key="8">
    <source>
        <dbReference type="Pfam" id="PF02878"/>
    </source>
</evidence>
<comment type="caution">
    <text evidence="11">The sequence shown here is derived from an EMBL/GenBank/DDBJ whole genome shotgun (WGS) entry which is preliminary data.</text>
</comment>
<name>A0ABW9XCF8_9SPHN</name>
<dbReference type="InterPro" id="IPR005843">
    <property type="entry name" value="A-D-PHexomutase_C"/>
</dbReference>